<gene>
    <name evidence="2" type="ORF">LIQ08_07450</name>
</gene>
<evidence type="ECO:0000313" key="2">
    <source>
        <dbReference type="EMBL" id="MCB5618996.1"/>
    </source>
</evidence>
<name>A0AAJ1EUA6_MEDGN</name>
<feature type="domain" description="DUF4357" evidence="1">
    <location>
        <begin position="10"/>
        <end position="43"/>
    </location>
</feature>
<evidence type="ECO:0000259" key="1">
    <source>
        <dbReference type="Pfam" id="PF14267"/>
    </source>
</evidence>
<dbReference type="InterPro" id="IPR025579">
    <property type="entry name" value="DUF4357"/>
</dbReference>
<dbReference type="EMBL" id="JAJBOM010000007">
    <property type="protein sequence ID" value="MCB5618996.1"/>
    <property type="molecule type" value="Genomic_DNA"/>
</dbReference>
<comment type="caution">
    <text evidence="2">The sequence shown here is derived from an EMBL/GenBank/DDBJ whole genome shotgun (WGS) entry which is preliminary data.</text>
</comment>
<dbReference type="Pfam" id="PF14267">
    <property type="entry name" value="DUF4357"/>
    <property type="match status" value="1"/>
</dbReference>
<dbReference type="AlphaFoldDB" id="A0AAJ1EUA6"/>
<organism evidence="2 3">
    <name type="scientific">Mediterraneibacter gnavus</name>
    <name type="common">Ruminococcus gnavus</name>
    <dbReference type="NCBI Taxonomy" id="33038"/>
    <lineage>
        <taxon>Bacteria</taxon>
        <taxon>Bacillati</taxon>
        <taxon>Bacillota</taxon>
        <taxon>Clostridia</taxon>
        <taxon>Lachnospirales</taxon>
        <taxon>Lachnospiraceae</taxon>
        <taxon>Mediterraneibacter</taxon>
    </lineage>
</organism>
<evidence type="ECO:0000313" key="3">
    <source>
        <dbReference type="Proteomes" id="UP001297370"/>
    </source>
</evidence>
<protein>
    <submittedName>
        <fullName evidence="2">DUF4357 domain-containing protein</fullName>
    </submittedName>
</protein>
<dbReference type="Proteomes" id="UP001297370">
    <property type="component" value="Unassembled WGS sequence"/>
</dbReference>
<accession>A0AAJ1EUA6</accession>
<sequence length="52" mass="5940">MRLKKRQQYKSQIDENFVLQEDMLFNTPSGAVSFVCGASTNGKIWIMCAKII</sequence>
<proteinExistence type="predicted"/>
<reference evidence="2" key="1">
    <citation type="submission" date="2021-10" db="EMBL/GenBank/DDBJ databases">
        <title>Collection of gut derived symbiotic bacterial strains cultured from healthy donors.</title>
        <authorList>
            <person name="Lin H."/>
            <person name="Littmann E."/>
            <person name="Claire K."/>
            <person name="Pamer E."/>
        </authorList>
    </citation>
    <scope>NUCLEOTIDE SEQUENCE</scope>
    <source>
        <strain evidence="2">MSK.23.18</strain>
    </source>
</reference>